<proteinExistence type="inferred from homology"/>
<comment type="similarity">
    <text evidence="1">Belongs to the glycogen phosphorylase family.</text>
</comment>
<gene>
    <name evidence="2" type="primary">glgP</name>
    <name evidence="2" type="ORF">M0M57_13425</name>
</gene>
<dbReference type="InterPro" id="IPR052182">
    <property type="entry name" value="Glycogen/Maltodextrin_Phosph"/>
</dbReference>
<dbReference type="PANTHER" id="PTHR42655:SF1">
    <property type="entry name" value="GLYCOGEN PHOSPHORYLASE"/>
    <property type="match status" value="1"/>
</dbReference>
<keyword evidence="3" id="KW-1185">Reference proteome</keyword>
<dbReference type="Gene3D" id="3.40.50.2000">
    <property type="entry name" value="Glycogen Phosphorylase B"/>
    <property type="match status" value="2"/>
</dbReference>
<dbReference type="EMBL" id="CP096205">
    <property type="protein sequence ID" value="UPQ78617.1"/>
    <property type="molecule type" value="Genomic_DNA"/>
</dbReference>
<dbReference type="InterPro" id="IPR011834">
    <property type="entry name" value="Agluc_phsphrylas"/>
</dbReference>
<name>A0ABY4KCU7_9FLAO</name>
<protein>
    <submittedName>
        <fullName evidence="2">Alpha-glucan family phosphorylase</fullName>
    </submittedName>
</protein>
<dbReference type="InterPro" id="IPR000811">
    <property type="entry name" value="Glyco_trans_35"/>
</dbReference>
<organism evidence="2 3">
    <name type="scientific">Flavobacterium azooxidireducens</name>
    <dbReference type="NCBI Taxonomy" id="1871076"/>
    <lineage>
        <taxon>Bacteria</taxon>
        <taxon>Pseudomonadati</taxon>
        <taxon>Bacteroidota</taxon>
        <taxon>Flavobacteriia</taxon>
        <taxon>Flavobacteriales</taxon>
        <taxon>Flavobacteriaceae</taxon>
        <taxon>Flavobacterium</taxon>
    </lineage>
</organism>
<evidence type="ECO:0000313" key="3">
    <source>
        <dbReference type="Proteomes" id="UP000830583"/>
    </source>
</evidence>
<dbReference type="Proteomes" id="UP000830583">
    <property type="component" value="Chromosome"/>
</dbReference>
<accession>A0ABY4KCU7</accession>
<dbReference type="RefSeq" id="WP_248433546.1">
    <property type="nucleotide sequence ID" value="NZ_CP096205.1"/>
</dbReference>
<dbReference type="SUPFAM" id="SSF53756">
    <property type="entry name" value="UDP-Glycosyltransferase/glycogen phosphorylase"/>
    <property type="match status" value="1"/>
</dbReference>
<evidence type="ECO:0000313" key="2">
    <source>
        <dbReference type="EMBL" id="UPQ78617.1"/>
    </source>
</evidence>
<evidence type="ECO:0000256" key="1">
    <source>
        <dbReference type="ARBA" id="ARBA00006047"/>
    </source>
</evidence>
<dbReference type="Pfam" id="PF00343">
    <property type="entry name" value="Phosphorylase"/>
    <property type="match status" value="1"/>
</dbReference>
<reference evidence="2" key="1">
    <citation type="submission" date="2022-04" db="EMBL/GenBank/DDBJ databases">
        <title>Consumption of N2O by Flavobacterium azooxidireducens sp. nov. isolated from Decomposing Leaf Litter of Phragmites australis (Cav.).</title>
        <authorList>
            <person name="Behrendt U."/>
            <person name="Spanner T."/>
            <person name="Augustin J."/>
            <person name="Horn M.A."/>
            <person name="Kolb S."/>
            <person name="Ulrich A."/>
        </authorList>
    </citation>
    <scope>NUCLEOTIDE SEQUENCE</scope>
    <source>
        <strain evidence="2">IGB 4-14</strain>
    </source>
</reference>
<sequence length="553" mass="63353">MSSTLPTQFKHPYAFNKKYKKSVAYFSMEFAIDQCLKIYSGGLGFLAGSHMRSAYDLKQNVIGIGVLWKQGYYDQYRKEDRMMGVMFQEKIFHFLEDTGIRFTIEISNHPVLVKAMFLNPETFGTAPMFFLSTDLPENDYLAQSTTFRLYDSDPNAKVAQCMVLGLGGAKLLDVLDYTPDRYHFNEAHALSGAFYLYKKFGHNLDKLKEKLVFTTHTPEEAGNEKHDINFLYNLSFFCGLPMAEVRAISGIHDSIFNHTLVGLRFSEKANGVSKLHGEVSRMMWEGYEGVCPITHITNAQNKKFWADPFLEEYRVANDMPGIVKRKTRLKQKLFDVVADQTGKLFNPQLLTIVWARRFAEYKRPDLIARDLVRFKRLMENTNMPIQLIFAGKPYPMDYGAINTFNSLAYLSRSFSNMAVLTGYELKLSRQLKEGADVWLNTPRVTREASGTSGMSAAMNGAVNVSTNDGWICEFYNNGINSFVLPTVDYQLPTYEQDALDLENLLNVLENEIIPTYYLNREKWNSIVSASLNSVSPFFDSSRMADEYYEKMYK</sequence>
<dbReference type="PANTHER" id="PTHR42655">
    <property type="entry name" value="GLYCOGEN PHOSPHORYLASE"/>
    <property type="match status" value="1"/>
</dbReference>
<dbReference type="NCBIfam" id="TIGR02094">
    <property type="entry name" value="more_P_ylases"/>
    <property type="match status" value="2"/>
</dbReference>